<name>A0A645GH51_9ZZZZ</name>
<evidence type="ECO:0000313" key="1">
    <source>
        <dbReference type="EMBL" id="MPN26291.1"/>
    </source>
</evidence>
<sequence>MQPVILLCKYAGHPERQFAAIELGFGHKGVYTRKGLLKAPFGGEQHGCRRFIIRLHIEPTFARTENHACQQRDDRVFEKIFYRFHIL</sequence>
<accession>A0A645GH51</accession>
<reference evidence="1" key="1">
    <citation type="submission" date="2019-08" db="EMBL/GenBank/DDBJ databases">
        <authorList>
            <person name="Kucharzyk K."/>
            <person name="Murdoch R.W."/>
            <person name="Higgins S."/>
            <person name="Loffler F."/>
        </authorList>
    </citation>
    <scope>NUCLEOTIDE SEQUENCE</scope>
</reference>
<protein>
    <submittedName>
        <fullName evidence="1">Uncharacterized protein</fullName>
    </submittedName>
</protein>
<dbReference type="AlphaFoldDB" id="A0A645GH51"/>
<organism evidence="1">
    <name type="scientific">bioreactor metagenome</name>
    <dbReference type="NCBI Taxonomy" id="1076179"/>
    <lineage>
        <taxon>unclassified sequences</taxon>
        <taxon>metagenomes</taxon>
        <taxon>ecological metagenomes</taxon>
    </lineage>
</organism>
<comment type="caution">
    <text evidence="1">The sequence shown here is derived from an EMBL/GenBank/DDBJ whole genome shotgun (WGS) entry which is preliminary data.</text>
</comment>
<dbReference type="EMBL" id="VSSQ01075764">
    <property type="protein sequence ID" value="MPN26291.1"/>
    <property type="molecule type" value="Genomic_DNA"/>
</dbReference>
<proteinExistence type="predicted"/>
<gene>
    <name evidence="1" type="ORF">SDC9_173715</name>
</gene>